<dbReference type="SUPFAM" id="SSF52091">
    <property type="entry name" value="SpoIIaa-like"/>
    <property type="match status" value="1"/>
</dbReference>
<dbReference type="InterPro" id="IPR051932">
    <property type="entry name" value="Bact_StressResp_Reg"/>
</dbReference>
<feature type="domain" description="STAS" evidence="2">
    <location>
        <begin position="159"/>
        <end position="270"/>
    </location>
</feature>
<organism evidence="3 4">
    <name type="scientific">Peribacillus glennii</name>
    <dbReference type="NCBI Taxonomy" id="2303991"/>
    <lineage>
        <taxon>Bacteria</taxon>
        <taxon>Bacillati</taxon>
        <taxon>Bacillota</taxon>
        <taxon>Bacilli</taxon>
        <taxon>Bacillales</taxon>
        <taxon>Bacillaceae</taxon>
        <taxon>Peribacillus</taxon>
    </lineage>
</organism>
<dbReference type="InterPro" id="IPR002645">
    <property type="entry name" value="STAS_dom"/>
</dbReference>
<reference evidence="3 4" key="1">
    <citation type="submission" date="2018-08" db="EMBL/GenBank/DDBJ databases">
        <title>Bacillus chawlae sp. nov., Bacillus glennii sp. nov., and Bacillus saganii sp. nov. Isolated from the Vehicle Assembly Building at Kennedy Space Center where the Viking Spacecraft were Assembled.</title>
        <authorList>
            <person name="Seuylemezian A."/>
            <person name="Vaishampayan P."/>
        </authorList>
    </citation>
    <scope>NUCLEOTIDE SEQUENCE [LARGE SCALE GENOMIC DNA]</scope>
    <source>
        <strain evidence="3 4">V44-8</strain>
    </source>
</reference>
<evidence type="ECO:0000256" key="1">
    <source>
        <dbReference type="ARBA" id="ARBA00022553"/>
    </source>
</evidence>
<protein>
    <submittedName>
        <fullName evidence="3">STAS domain-containing protein</fullName>
    </submittedName>
</protein>
<dbReference type="EMBL" id="QVTD01000002">
    <property type="protein sequence ID" value="RFU66229.1"/>
    <property type="molecule type" value="Genomic_DNA"/>
</dbReference>
<sequence length="271" mass="30344">MNSIETVAEYFKENAKPLAGELVKEIVDKFDFPVLPQEIDQAKEVYFEFLGFLGRSIIADENETPEGLIEWSRRNGEQEALLKGKISGIIMRYPATRQVFIERFASISMDHGLSAREILTINKRINYVLDISIYETILAFERFTDKVIKRAQDEVNELSAPIVPIQAGIAVLPLIGTFGFDRAQALIEKAVGRVAKLGVECIIIDFSGLVMIDDEVASQIFNIHNIFRLLGIKVIITGLRPELAQTVVAQGIDFSHIDTYANVKQAIESLD</sequence>
<dbReference type="Pfam" id="PF01740">
    <property type="entry name" value="STAS"/>
    <property type="match status" value="1"/>
</dbReference>
<keyword evidence="1" id="KW-0597">Phosphoprotein</keyword>
<dbReference type="PANTHER" id="PTHR33745">
    <property type="entry name" value="RSBT ANTAGONIST PROTEIN RSBS-RELATED"/>
    <property type="match status" value="1"/>
</dbReference>
<dbReference type="InterPro" id="IPR036513">
    <property type="entry name" value="STAS_dom_sf"/>
</dbReference>
<dbReference type="PROSITE" id="PS50801">
    <property type="entry name" value="STAS"/>
    <property type="match status" value="1"/>
</dbReference>
<evidence type="ECO:0000313" key="3">
    <source>
        <dbReference type="EMBL" id="RFU66229.1"/>
    </source>
</evidence>
<accession>A0A372LIK7</accession>
<gene>
    <name evidence="3" type="ORF">D0466_01235</name>
</gene>
<dbReference type="Proteomes" id="UP000262939">
    <property type="component" value="Unassembled WGS sequence"/>
</dbReference>
<dbReference type="RefSeq" id="WP_117320752.1">
    <property type="nucleotide sequence ID" value="NZ_QVTD01000002.1"/>
</dbReference>
<dbReference type="PANTHER" id="PTHR33745:SF3">
    <property type="entry name" value="RSBT CO-ANTAGONIST PROTEIN RSBRC"/>
    <property type="match status" value="1"/>
</dbReference>
<proteinExistence type="predicted"/>
<evidence type="ECO:0000313" key="4">
    <source>
        <dbReference type="Proteomes" id="UP000262939"/>
    </source>
</evidence>
<comment type="caution">
    <text evidence="3">The sequence shown here is derived from an EMBL/GenBank/DDBJ whole genome shotgun (WGS) entry which is preliminary data.</text>
</comment>
<dbReference type="Gene3D" id="3.30.750.24">
    <property type="entry name" value="STAS domain"/>
    <property type="match status" value="1"/>
</dbReference>
<dbReference type="OrthoDB" id="2677458at2"/>
<keyword evidence="4" id="KW-1185">Reference proteome</keyword>
<dbReference type="CDD" id="cd07041">
    <property type="entry name" value="STAS_RsbR_RsbS_like"/>
    <property type="match status" value="1"/>
</dbReference>
<name>A0A372LIK7_9BACI</name>
<evidence type="ECO:0000259" key="2">
    <source>
        <dbReference type="PROSITE" id="PS50801"/>
    </source>
</evidence>
<dbReference type="AlphaFoldDB" id="A0A372LIK7"/>